<dbReference type="AlphaFoldDB" id="A0A1E3NRM6"/>
<protein>
    <submittedName>
        <fullName evidence="2">Uncharacterized protein</fullName>
    </submittedName>
</protein>
<proteinExistence type="predicted"/>
<gene>
    <name evidence="2" type="ORF">PICMEDRAFT_9248</name>
</gene>
<evidence type="ECO:0000256" key="1">
    <source>
        <dbReference type="SAM" id="MobiDB-lite"/>
    </source>
</evidence>
<dbReference type="GeneID" id="30181766"/>
<feature type="compositionally biased region" description="Basic and acidic residues" evidence="1">
    <location>
        <begin position="70"/>
        <end position="97"/>
    </location>
</feature>
<accession>A0A1E3NRM6</accession>
<organism evidence="2 3">
    <name type="scientific">Pichia membranifaciens NRRL Y-2026</name>
    <dbReference type="NCBI Taxonomy" id="763406"/>
    <lineage>
        <taxon>Eukaryota</taxon>
        <taxon>Fungi</taxon>
        <taxon>Dikarya</taxon>
        <taxon>Ascomycota</taxon>
        <taxon>Saccharomycotina</taxon>
        <taxon>Pichiomycetes</taxon>
        <taxon>Pichiales</taxon>
        <taxon>Pichiaceae</taxon>
        <taxon>Pichia</taxon>
    </lineage>
</organism>
<evidence type="ECO:0000313" key="3">
    <source>
        <dbReference type="Proteomes" id="UP000094455"/>
    </source>
</evidence>
<keyword evidence="3" id="KW-1185">Reference proteome</keyword>
<feature type="compositionally biased region" description="Low complexity" evidence="1">
    <location>
        <begin position="1"/>
        <end position="13"/>
    </location>
</feature>
<name>A0A1E3NRM6_9ASCO</name>
<sequence length="159" mass="17427">MAVSRSDSVSSFSTAGSSQFVDANSKFADAESEMQKQPTDSLSHTEDQTKVQSIADPEKEQDTDAVAEQAEVKTKQPEPVKEPKAYVSKQEKIRQLREQNPQKGYQREEGECHEYVCSNNILDVLDLPNWKGLCGSLGVMCCNSCCSSGTSSVQKAAVR</sequence>
<feature type="region of interest" description="Disordered" evidence="1">
    <location>
        <begin position="1"/>
        <end position="105"/>
    </location>
</feature>
<dbReference type="Proteomes" id="UP000094455">
    <property type="component" value="Unassembled WGS sequence"/>
</dbReference>
<dbReference type="EMBL" id="KV454001">
    <property type="protein sequence ID" value="ODQ48721.1"/>
    <property type="molecule type" value="Genomic_DNA"/>
</dbReference>
<reference evidence="2 3" key="1">
    <citation type="journal article" date="2016" name="Proc. Natl. Acad. Sci. U.S.A.">
        <title>Comparative genomics of biotechnologically important yeasts.</title>
        <authorList>
            <person name="Riley R."/>
            <person name="Haridas S."/>
            <person name="Wolfe K.H."/>
            <person name="Lopes M.R."/>
            <person name="Hittinger C.T."/>
            <person name="Goeker M."/>
            <person name="Salamov A.A."/>
            <person name="Wisecaver J.H."/>
            <person name="Long T.M."/>
            <person name="Calvey C.H."/>
            <person name="Aerts A.L."/>
            <person name="Barry K.W."/>
            <person name="Choi C."/>
            <person name="Clum A."/>
            <person name="Coughlan A.Y."/>
            <person name="Deshpande S."/>
            <person name="Douglass A.P."/>
            <person name="Hanson S.J."/>
            <person name="Klenk H.-P."/>
            <person name="LaButti K.M."/>
            <person name="Lapidus A."/>
            <person name="Lindquist E.A."/>
            <person name="Lipzen A.M."/>
            <person name="Meier-Kolthoff J.P."/>
            <person name="Ohm R.A."/>
            <person name="Otillar R.P."/>
            <person name="Pangilinan J.L."/>
            <person name="Peng Y."/>
            <person name="Rokas A."/>
            <person name="Rosa C.A."/>
            <person name="Scheuner C."/>
            <person name="Sibirny A.A."/>
            <person name="Slot J.C."/>
            <person name="Stielow J.B."/>
            <person name="Sun H."/>
            <person name="Kurtzman C.P."/>
            <person name="Blackwell M."/>
            <person name="Grigoriev I.V."/>
            <person name="Jeffries T.W."/>
        </authorList>
    </citation>
    <scope>NUCLEOTIDE SEQUENCE [LARGE SCALE GENOMIC DNA]</scope>
    <source>
        <strain evidence="2 3">NRRL Y-2026</strain>
    </source>
</reference>
<dbReference type="OrthoDB" id="3995392at2759"/>
<evidence type="ECO:0000313" key="2">
    <source>
        <dbReference type="EMBL" id="ODQ48721.1"/>
    </source>
</evidence>
<dbReference type="RefSeq" id="XP_019019834.1">
    <property type="nucleotide sequence ID" value="XM_019165079.1"/>
</dbReference>